<dbReference type="InterPro" id="IPR007284">
    <property type="entry name" value="Ground-like_dom"/>
</dbReference>
<name>A0A914XND4_9BILA</name>
<feature type="chain" id="PRO_5036931378" evidence="1">
    <location>
        <begin position="21"/>
        <end position="163"/>
    </location>
</feature>
<proteinExistence type="predicted"/>
<keyword evidence="3" id="KW-1185">Reference proteome</keyword>
<feature type="domain" description="Ground-like" evidence="2">
    <location>
        <begin position="86"/>
        <end position="155"/>
    </location>
</feature>
<protein>
    <submittedName>
        <fullName evidence="4">Ground-like domain-containing protein</fullName>
    </submittedName>
</protein>
<dbReference type="AlphaFoldDB" id="A0A914XND4"/>
<sequence>MNKLLLLALGLIGIVSLTEGCGFGSSGCGAPAAPSCAPPPPVQNSCQSSCPKSCGCHTLRRYYHRRVTRDTVHDTITFTNSTDDDPICNSNTLRMIITENLLDDAGESRDAIHATLKKKLTGHYAVICSPAPFHFVADSHHYCLEGNDKMTCYAFESNKAPKL</sequence>
<keyword evidence="1" id="KW-0732">Signal</keyword>
<evidence type="ECO:0000256" key="1">
    <source>
        <dbReference type="SAM" id="SignalP"/>
    </source>
</evidence>
<accession>A0A914XND4</accession>
<feature type="signal peptide" evidence="1">
    <location>
        <begin position="1"/>
        <end position="20"/>
    </location>
</feature>
<dbReference type="Pfam" id="PF04155">
    <property type="entry name" value="Ground-like"/>
    <property type="match status" value="1"/>
</dbReference>
<evidence type="ECO:0000313" key="3">
    <source>
        <dbReference type="Proteomes" id="UP000887566"/>
    </source>
</evidence>
<evidence type="ECO:0000259" key="2">
    <source>
        <dbReference type="Pfam" id="PF04155"/>
    </source>
</evidence>
<dbReference type="WBParaSite" id="PSAMB.scaffold931size38457.g9867.t1">
    <property type="protein sequence ID" value="PSAMB.scaffold931size38457.g9867.t1"/>
    <property type="gene ID" value="PSAMB.scaffold931size38457.g9867"/>
</dbReference>
<evidence type="ECO:0000313" key="4">
    <source>
        <dbReference type="WBParaSite" id="PSAMB.scaffold931size38457.g9867.t1"/>
    </source>
</evidence>
<reference evidence="4" key="1">
    <citation type="submission" date="2022-11" db="UniProtKB">
        <authorList>
            <consortium name="WormBaseParasite"/>
        </authorList>
    </citation>
    <scope>IDENTIFICATION</scope>
</reference>
<organism evidence="3 4">
    <name type="scientific">Plectus sambesii</name>
    <dbReference type="NCBI Taxonomy" id="2011161"/>
    <lineage>
        <taxon>Eukaryota</taxon>
        <taxon>Metazoa</taxon>
        <taxon>Ecdysozoa</taxon>
        <taxon>Nematoda</taxon>
        <taxon>Chromadorea</taxon>
        <taxon>Plectida</taxon>
        <taxon>Plectina</taxon>
        <taxon>Plectoidea</taxon>
        <taxon>Plectidae</taxon>
        <taxon>Plectus</taxon>
    </lineage>
</organism>
<dbReference type="Proteomes" id="UP000887566">
    <property type="component" value="Unplaced"/>
</dbReference>